<dbReference type="Pfam" id="PF05327">
    <property type="entry name" value="RRN3"/>
    <property type="match status" value="2"/>
</dbReference>
<evidence type="ECO:0000313" key="3">
    <source>
        <dbReference type="RefSeq" id="XP_030381458.1"/>
    </source>
</evidence>
<sequence length="565" mass="63936">MSVSTAKSDITSILKPATRAAWKSARTAALKTVRFSMPREIGLIASVNAALNSNDFKAVQAFAFFLRESPLSDDEAVRILKDARKIVHDLSSEFADVVEALLSLSWKQRSKKAVRAYTEFSIDVLLAHSSHIHVGVPNLIGNWIPSSLDGCDWIQGSPSEGVRKELEIVHALLNRILTAVPIAMDVVYDATAANFPYFKRPTHVTAGFLHNLLWLIEYKPIFAELLLHLALQKLLILDVHAPPAEIDLDEEADPHIATARSKRSRWVKHPIGRTLDICLMKLYKFLESKCRPAPDSTDEDRCSQNRFFKILLNIFENVLLPSHDTHHVQFVIFYVCSFKKLFAQSFLCMLLQKMQNPKTSAVIRHAAICYMASFLARAKFLPLNTITSYLKKLCRWAHTYIDDSDEECTSNTNIVFFSVCHAVFYLIAFRAQDLTASSKNLRFLQSLQLSRLVLCRFNPLRYCLPPVATAFAAVTRAHQLAHCYTVLEQNTSHKLAIVYRHDEALPEKTLDTFFPFDPYSLKLSNKFIKPNYLVYKVYELKDPIESAVSQSSKKSSTGTSLGFNT</sequence>
<accession>A0A6J2U1V3</accession>
<dbReference type="GO" id="GO:0005634">
    <property type="term" value="C:nucleus"/>
    <property type="evidence" value="ECO:0007669"/>
    <property type="project" value="TreeGrafter"/>
</dbReference>
<dbReference type="GO" id="GO:0001181">
    <property type="term" value="F:RNA polymerase I general transcription initiation factor activity"/>
    <property type="evidence" value="ECO:0007669"/>
    <property type="project" value="InterPro"/>
</dbReference>
<organism evidence="2 3">
    <name type="scientific">Drosophila lebanonensis</name>
    <name type="common">Fruit fly</name>
    <name type="synonym">Scaptodrosophila lebanonensis</name>
    <dbReference type="NCBI Taxonomy" id="7225"/>
    <lineage>
        <taxon>Eukaryota</taxon>
        <taxon>Metazoa</taxon>
        <taxon>Ecdysozoa</taxon>
        <taxon>Arthropoda</taxon>
        <taxon>Hexapoda</taxon>
        <taxon>Insecta</taxon>
        <taxon>Pterygota</taxon>
        <taxon>Neoptera</taxon>
        <taxon>Endopterygota</taxon>
        <taxon>Diptera</taxon>
        <taxon>Brachycera</taxon>
        <taxon>Muscomorpha</taxon>
        <taxon>Ephydroidea</taxon>
        <taxon>Drosophilidae</taxon>
        <taxon>Scaptodrosophila</taxon>
    </lineage>
</organism>
<dbReference type="InterPro" id="IPR007991">
    <property type="entry name" value="RNA_pol_I_trans_ini_fac_RRN3"/>
</dbReference>
<dbReference type="AlphaFoldDB" id="A0A6J2U1V3"/>
<proteinExistence type="inferred from homology"/>
<evidence type="ECO:0000313" key="2">
    <source>
        <dbReference type="Proteomes" id="UP000504634"/>
    </source>
</evidence>
<comment type="similarity">
    <text evidence="1">Belongs to the RRN3 family.</text>
</comment>
<gene>
    <name evidence="3" type="primary">LOC115629198</name>
</gene>
<protein>
    <submittedName>
        <fullName evidence="3">RNA polymerase I-specific transcription initiation factor RRN3-like</fullName>
    </submittedName>
</protein>
<dbReference type="PANTHER" id="PTHR12790">
    <property type="entry name" value="TRANSCRIPTION INITIATION FACTOR IA RRN3"/>
    <property type="match status" value="1"/>
</dbReference>
<name>A0A6J2U1V3_DROLE</name>
<evidence type="ECO:0000256" key="1">
    <source>
        <dbReference type="ARBA" id="ARBA00010098"/>
    </source>
</evidence>
<keyword evidence="2" id="KW-1185">Reference proteome</keyword>
<dbReference type="GeneID" id="115629198"/>
<dbReference type="OrthoDB" id="26970at2759"/>
<reference evidence="3" key="1">
    <citation type="submission" date="2025-08" db="UniProtKB">
        <authorList>
            <consortium name="RefSeq"/>
        </authorList>
    </citation>
    <scope>IDENTIFICATION</scope>
    <source>
        <strain evidence="3">11010-0011.00</strain>
        <tissue evidence="3">Whole body</tissue>
    </source>
</reference>
<dbReference type="Proteomes" id="UP000504634">
    <property type="component" value="Unplaced"/>
</dbReference>
<dbReference type="PANTHER" id="PTHR12790:SF0">
    <property type="entry name" value="RNA POLYMERASE I-SPECIFIC TRANSCRIPTION INITIATION FACTOR RRN3-RELATED"/>
    <property type="match status" value="1"/>
</dbReference>
<dbReference type="GO" id="GO:0001042">
    <property type="term" value="F:RNA polymerase I core binding"/>
    <property type="evidence" value="ECO:0007669"/>
    <property type="project" value="TreeGrafter"/>
</dbReference>
<dbReference type="GO" id="GO:0006361">
    <property type="term" value="P:transcription initiation at RNA polymerase I promoter"/>
    <property type="evidence" value="ECO:0007669"/>
    <property type="project" value="InterPro"/>
</dbReference>
<dbReference type="RefSeq" id="XP_030381458.1">
    <property type="nucleotide sequence ID" value="XM_030525598.1"/>
</dbReference>